<gene>
    <name evidence="2" type="ORF">SAMN02799620_05746</name>
</gene>
<feature type="transmembrane region" description="Helical" evidence="1">
    <location>
        <begin position="260"/>
        <end position="280"/>
    </location>
</feature>
<proteinExistence type="predicted"/>
<protein>
    <submittedName>
        <fullName evidence="2">Uncharacterized protein</fullName>
    </submittedName>
</protein>
<evidence type="ECO:0000313" key="3">
    <source>
        <dbReference type="Proteomes" id="UP000199707"/>
    </source>
</evidence>
<keyword evidence="1" id="KW-0472">Membrane</keyword>
<dbReference type="EMBL" id="FMUB01000016">
    <property type="protein sequence ID" value="SCX32926.1"/>
    <property type="molecule type" value="Genomic_DNA"/>
</dbReference>
<organism evidence="2 3">
    <name type="scientific">Mycolicibacterium fluoranthenivorans</name>
    <dbReference type="NCBI Taxonomy" id="258505"/>
    <lineage>
        <taxon>Bacteria</taxon>
        <taxon>Bacillati</taxon>
        <taxon>Actinomycetota</taxon>
        <taxon>Actinomycetes</taxon>
        <taxon>Mycobacteriales</taxon>
        <taxon>Mycobacteriaceae</taxon>
        <taxon>Mycolicibacterium</taxon>
    </lineage>
</organism>
<dbReference type="Proteomes" id="UP000199707">
    <property type="component" value="Unassembled WGS sequence"/>
</dbReference>
<name>A0A1G4WZG8_9MYCO</name>
<evidence type="ECO:0000256" key="1">
    <source>
        <dbReference type="SAM" id="Phobius"/>
    </source>
</evidence>
<reference evidence="3" key="1">
    <citation type="submission" date="2016-10" db="EMBL/GenBank/DDBJ databases">
        <authorList>
            <person name="Varghese N."/>
            <person name="Submissions S."/>
        </authorList>
    </citation>
    <scope>NUCLEOTIDE SEQUENCE [LARGE SCALE GENOMIC DNA]</scope>
    <source>
        <strain evidence="3">UNC267MFSha1.1M11</strain>
    </source>
</reference>
<keyword evidence="1" id="KW-0812">Transmembrane</keyword>
<accession>A0A1G4WZG8</accession>
<feature type="transmembrane region" description="Helical" evidence="1">
    <location>
        <begin position="230"/>
        <end position="248"/>
    </location>
</feature>
<sequence>MADDDTRDMDVQQLRNLEFEARLRDYIGAQPFLSESEVRLENLNYAAALLQRFFVGDQPTTSATAEIYASIETLTTMLNEIASFIDIHRTAEGLATRVGRLVAPDRIEALTSQIDETASAYKIDFDLGQRTIVSLARLVYSWIDSEIPELLHQYDLSLALRDIQLDVGPMSAQALARYRNEQVAGLQRQAFKTVENLKEAAGEGGRERLAQTFETRGKEEATSASDWNKLVMVFVTLGIVLPLVAISLGDHFLGQLSDTYALVVKALIGLPMFFMATYAGRISAQHRKLSQHMKTLTAQIDSVRAYAEPLSPDQRQDLIATLGKRAFSEPGVTTPGEGSVGMPPEDIRPILEKAIEALKPDKNDKK</sequence>
<dbReference type="STRING" id="1502745.SAMN02799620_05746"/>
<keyword evidence="1" id="KW-1133">Transmembrane helix</keyword>
<dbReference type="AlphaFoldDB" id="A0A1G4WZG8"/>
<evidence type="ECO:0000313" key="2">
    <source>
        <dbReference type="EMBL" id="SCX32926.1"/>
    </source>
</evidence>
<dbReference type="RefSeq" id="WP_090363928.1">
    <property type="nucleotide sequence ID" value="NZ_FMUB01000016.1"/>
</dbReference>